<dbReference type="EMBL" id="JBHSAW010000001">
    <property type="protein sequence ID" value="MFC4094515.1"/>
    <property type="molecule type" value="Genomic_DNA"/>
</dbReference>
<organism evidence="2 3">
    <name type="scientific">Euzebyella saccharophila</name>
    <dbReference type="NCBI Taxonomy" id="679664"/>
    <lineage>
        <taxon>Bacteria</taxon>
        <taxon>Pseudomonadati</taxon>
        <taxon>Bacteroidota</taxon>
        <taxon>Flavobacteriia</taxon>
        <taxon>Flavobacteriales</taxon>
        <taxon>Flavobacteriaceae</taxon>
        <taxon>Euzebyella</taxon>
    </lineage>
</organism>
<evidence type="ECO:0000256" key="1">
    <source>
        <dbReference type="SAM" id="SignalP"/>
    </source>
</evidence>
<dbReference type="Pfam" id="PF13585">
    <property type="entry name" value="CHU_C"/>
    <property type="match status" value="1"/>
</dbReference>
<dbReference type="RefSeq" id="WP_192462734.1">
    <property type="nucleotide sequence ID" value="NZ_JACYFJ010000004.1"/>
</dbReference>
<evidence type="ECO:0000313" key="3">
    <source>
        <dbReference type="Proteomes" id="UP001595814"/>
    </source>
</evidence>
<feature type="signal peptide" evidence="1">
    <location>
        <begin position="1"/>
        <end position="21"/>
    </location>
</feature>
<reference evidence="3" key="1">
    <citation type="journal article" date="2019" name="Int. J. Syst. Evol. Microbiol.">
        <title>The Global Catalogue of Microorganisms (GCM) 10K type strain sequencing project: providing services to taxonomists for standard genome sequencing and annotation.</title>
        <authorList>
            <consortium name="The Broad Institute Genomics Platform"/>
            <consortium name="The Broad Institute Genome Sequencing Center for Infectious Disease"/>
            <person name="Wu L."/>
            <person name="Ma J."/>
        </authorList>
    </citation>
    <scope>NUCLEOTIDE SEQUENCE [LARGE SCALE GENOMIC DNA]</scope>
    <source>
        <strain evidence="3">CECT 7477</strain>
    </source>
</reference>
<keyword evidence="1" id="KW-0732">Signal</keyword>
<name>A0ABV8JJE9_9FLAO</name>
<dbReference type="NCBIfam" id="TIGR04131">
    <property type="entry name" value="Bac_Flav_CTERM"/>
    <property type="match status" value="1"/>
</dbReference>
<gene>
    <name evidence="2" type="ORF">ACFOUT_01430</name>
</gene>
<dbReference type="Proteomes" id="UP001595814">
    <property type="component" value="Unassembled WGS sequence"/>
</dbReference>
<protein>
    <submittedName>
        <fullName evidence="2">T9SS type B sorting domain-containing protein</fullName>
    </submittedName>
</protein>
<dbReference type="InterPro" id="IPR026341">
    <property type="entry name" value="T9SS_type_B"/>
</dbReference>
<feature type="chain" id="PRO_5046202285" evidence="1">
    <location>
        <begin position="22"/>
        <end position="600"/>
    </location>
</feature>
<comment type="caution">
    <text evidence="2">The sequence shown here is derived from an EMBL/GenBank/DDBJ whole genome shotgun (WGS) entry which is preliminary data.</text>
</comment>
<sequence>MKLFQKTLLLFFVLGIQTIVAQVSPDCINAIPICNNTPVNGGTSGYGVDDFSGTAESGCLERTLTGSIESNSAWYRFRTGASGQLGFNISIDVSEDWDFALYQTNDCNNLGEPVRCNFFDNSDSNTFIGVGEDPTGDDLNVQYEDWLQVEPGQDYYLFINNFSNNNAGFSIQFSGHIFVTNPYDALDCSIIDSLLGPPVTECEGNTVQLDATTVNASTYNWFQDFGNGYEQLLGEHNSTLQVTNSAMYRVEVVRPTGNLYSNVQVAFYPMPVANPLTDDASCSGLEVFDLDQKDLEILGGQNSNDFLISYHLSMDEALNGVNAQPKQFTTIAGSQTIYARITSKANPRCFDASQSFDLINLETPDLNFPTEVYLCGLDSGVQIGEASPNLNYRYQWSTGESSPSIIAQQEGEYMVTVTNEQAGLLCEVTETITVSRSNPPEIQDLLIEDLSTNNTITVITASNREFEYQLDDGPYQEGHTFYQVLPGRHTITVNDPMGCGSISEEVIVVGFPKFFSPNADGSNDYWQIDGIETLENPLVHIFDRYGKLLAELNGASPGWDGVLNGKPLPETDYWFQLTYSNLEGERITAKYINNHFSLKR</sequence>
<keyword evidence="3" id="KW-1185">Reference proteome</keyword>
<dbReference type="Gene3D" id="2.60.120.380">
    <property type="match status" value="1"/>
</dbReference>
<proteinExistence type="predicted"/>
<accession>A0ABV8JJE9</accession>
<evidence type="ECO:0000313" key="2">
    <source>
        <dbReference type="EMBL" id="MFC4094515.1"/>
    </source>
</evidence>